<protein>
    <recommendedName>
        <fullName evidence="3">Monooxygenase</fullName>
    </recommendedName>
</protein>
<dbReference type="SUPFAM" id="SSF54909">
    <property type="entry name" value="Dimeric alpha+beta barrel"/>
    <property type="match status" value="1"/>
</dbReference>
<accession>A0AAJ0B7X2</accession>
<keyword evidence="2" id="KW-1185">Reference proteome</keyword>
<dbReference type="Pfam" id="PF13826">
    <property type="entry name" value="Monooxy_af470-like"/>
    <property type="match status" value="1"/>
</dbReference>
<gene>
    <name evidence="1" type="ORF">QBC47DRAFT_348657</name>
</gene>
<dbReference type="InterPro" id="IPR011008">
    <property type="entry name" value="Dimeric_a/b-barrel"/>
</dbReference>
<dbReference type="InterPro" id="IPR025444">
    <property type="entry name" value="Monooxy_af470"/>
</dbReference>
<proteinExistence type="predicted"/>
<sequence length="288" mass="32005">MKSTMQLFPPGASFTRPRANVGSIAALNVLRDNFSLFTWLAIGAFFQGLSTLILPPRYALLPTVGYLTYRLLHTGLMYLGLVRNPSMDDVVMGKYTAQIPGRDGSPAQKPSEQDITVIILAARSNHPFGFLAPGYAKIQSDIGAMIAELNREADKNGYLGESSWISLTEKETSNQVMVLCYFRSVEDLHAFAHGPRHRKAWDWWNKITKDHPHLSIMHEVYHAPKGHWENIYVNNHPTGIANTVARVNIDGQKMRPLYAANMGGLRTHLGRLGRGDGAENEAYGAAPY</sequence>
<name>A0AAJ0B7X2_9PEZI</name>
<reference evidence="1" key="1">
    <citation type="submission" date="2023-06" db="EMBL/GenBank/DDBJ databases">
        <title>Genome-scale phylogeny and comparative genomics of the fungal order Sordariales.</title>
        <authorList>
            <consortium name="Lawrence Berkeley National Laboratory"/>
            <person name="Hensen N."/>
            <person name="Bonometti L."/>
            <person name="Westerberg I."/>
            <person name="Brannstrom I.O."/>
            <person name="Guillou S."/>
            <person name="Cros-Aarteil S."/>
            <person name="Calhoun S."/>
            <person name="Haridas S."/>
            <person name="Kuo A."/>
            <person name="Mondo S."/>
            <person name="Pangilinan J."/>
            <person name="Riley R."/>
            <person name="Labutti K."/>
            <person name="Andreopoulos B."/>
            <person name="Lipzen A."/>
            <person name="Chen C."/>
            <person name="Yanf M."/>
            <person name="Daum C."/>
            <person name="Ng V."/>
            <person name="Clum A."/>
            <person name="Steindorff A."/>
            <person name="Ohm R."/>
            <person name="Martin F."/>
            <person name="Silar P."/>
            <person name="Natvig D."/>
            <person name="Lalanne C."/>
            <person name="Gautier V."/>
            <person name="Ament-Velasquez S.L."/>
            <person name="Kruys A."/>
            <person name="Hutchinson M.I."/>
            <person name="Powell A.J."/>
            <person name="Barry K."/>
            <person name="Miller A.N."/>
            <person name="Grigoriev I.V."/>
            <person name="Debuchy R."/>
            <person name="Gladieux P."/>
            <person name="Thoren M.H."/>
            <person name="Johannesson H."/>
        </authorList>
    </citation>
    <scope>NUCLEOTIDE SEQUENCE</scope>
    <source>
        <strain evidence="1">PSN4</strain>
    </source>
</reference>
<evidence type="ECO:0008006" key="3">
    <source>
        <dbReference type="Google" id="ProtNLM"/>
    </source>
</evidence>
<dbReference type="EMBL" id="MU839838">
    <property type="protein sequence ID" value="KAK1753167.1"/>
    <property type="molecule type" value="Genomic_DNA"/>
</dbReference>
<evidence type="ECO:0000313" key="2">
    <source>
        <dbReference type="Proteomes" id="UP001239445"/>
    </source>
</evidence>
<dbReference type="AlphaFoldDB" id="A0AAJ0B7X2"/>
<comment type="caution">
    <text evidence="1">The sequence shown here is derived from an EMBL/GenBank/DDBJ whole genome shotgun (WGS) entry which is preliminary data.</text>
</comment>
<evidence type="ECO:0000313" key="1">
    <source>
        <dbReference type="EMBL" id="KAK1753167.1"/>
    </source>
</evidence>
<organism evidence="1 2">
    <name type="scientific">Echria macrotheca</name>
    <dbReference type="NCBI Taxonomy" id="438768"/>
    <lineage>
        <taxon>Eukaryota</taxon>
        <taxon>Fungi</taxon>
        <taxon>Dikarya</taxon>
        <taxon>Ascomycota</taxon>
        <taxon>Pezizomycotina</taxon>
        <taxon>Sordariomycetes</taxon>
        <taxon>Sordariomycetidae</taxon>
        <taxon>Sordariales</taxon>
        <taxon>Schizotheciaceae</taxon>
        <taxon>Echria</taxon>
    </lineage>
</organism>
<dbReference type="Proteomes" id="UP001239445">
    <property type="component" value="Unassembled WGS sequence"/>
</dbReference>